<name>A0A414XJK1_9BACT</name>
<feature type="domain" description="DUF7841" evidence="1">
    <location>
        <begin position="46"/>
        <end position="159"/>
    </location>
</feature>
<evidence type="ECO:0000259" key="1">
    <source>
        <dbReference type="Pfam" id="PF25223"/>
    </source>
</evidence>
<dbReference type="EMBL" id="QRKC01000015">
    <property type="protein sequence ID" value="RHH74043.1"/>
    <property type="molecule type" value="Genomic_DNA"/>
</dbReference>
<evidence type="ECO:0000313" key="2">
    <source>
        <dbReference type="EMBL" id="RHH74043.1"/>
    </source>
</evidence>
<gene>
    <name evidence="2" type="ORF">DW191_19295</name>
</gene>
<dbReference type="InterPro" id="IPR057163">
    <property type="entry name" value="DUF7841"/>
</dbReference>
<reference evidence="2 3" key="1">
    <citation type="submission" date="2018-08" db="EMBL/GenBank/DDBJ databases">
        <title>A genome reference for cultivated species of the human gut microbiota.</title>
        <authorList>
            <person name="Zou Y."/>
            <person name="Xue W."/>
            <person name="Luo G."/>
        </authorList>
    </citation>
    <scope>NUCLEOTIDE SEQUENCE [LARGE SCALE GENOMIC DNA]</scope>
    <source>
        <strain evidence="2 3">AM16-50</strain>
    </source>
</reference>
<accession>A0A414XJK1</accession>
<dbReference type="Proteomes" id="UP000283732">
    <property type="component" value="Unassembled WGS sequence"/>
</dbReference>
<evidence type="ECO:0000313" key="3">
    <source>
        <dbReference type="Proteomes" id="UP000283732"/>
    </source>
</evidence>
<dbReference type="Pfam" id="PF25223">
    <property type="entry name" value="DUF7841"/>
    <property type="match status" value="1"/>
</dbReference>
<dbReference type="RefSeq" id="WP_147380313.1">
    <property type="nucleotide sequence ID" value="NZ_QRKC01000015.1"/>
</dbReference>
<comment type="caution">
    <text evidence="2">The sequence shown here is derived from an EMBL/GenBank/DDBJ whole genome shotgun (WGS) entry which is preliminary data.</text>
</comment>
<dbReference type="AlphaFoldDB" id="A0A414XJK1"/>
<organism evidence="2 3">
    <name type="scientific">Parabacteroides merdae</name>
    <dbReference type="NCBI Taxonomy" id="46503"/>
    <lineage>
        <taxon>Bacteria</taxon>
        <taxon>Pseudomonadati</taxon>
        <taxon>Bacteroidota</taxon>
        <taxon>Bacteroidia</taxon>
        <taxon>Bacteroidales</taxon>
        <taxon>Tannerellaceae</taxon>
        <taxon>Parabacteroides</taxon>
    </lineage>
</organism>
<protein>
    <recommendedName>
        <fullName evidence="1">DUF7841 domain-containing protein</fullName>
    </recommendedName>
</protein>
<proteinExistence type="predicted"/>
<sequence>MQYKELIKDYHSKGFGTEKKMWESIYVLEDAMMCLKEKNPDVYDEAMRDLHEVFCGPHYNECFAREDVAGMHHKNTRGETIKGEHWSMDQVTTAIKGMSIPGNTNIWDVYVALNANWHDKNVKFADWFNADADKKIIEDAISFYFMDADAPDGKVWLYMDAMDEK</sequence>